<dbReference type="Gramene" id="TraesARI3A03G01460550.1">
    <property type="protein sequence ID" value="TraesARI3A03G01460550.1.CDS1"/>
    <property type="gene ID" value="TraesARI3A03G01460550"/>
</dbReference>
<comment type="subcellular location">
    <subcellularLocation>
        <location evidence="1">Nucleus</location>
    </subcellularLocation>
</comment>
<dbReference type="Gene3D" id="3.30.530.20">
    <property type="match status" value="1"/>
</dbReference>
<dbReference type="Gramene" id="TraesMAC3A03G01437440.1">
    <property type="protein sequence ID" value="TraesMAC3A03G01437440.1.CDS1"/>
    <property type="gene ID" value="TraesMAC3A03G01437440"/>
</dbReference>
<accession>A0A3B6EJC5</accession>
<dbReference type="Gramene" id="TraesCLE_scaffold_006205_01G000400.1">
    <property type="protein sequence ID" value="TraesCLE_scaffold_006205_01G000400.1"/>
    <property type="gene ID" value="TraesCLE_scaffold_006205_01G000400"/>
</dbReference>
<dbReference type="STRING" id="4565.A0A3B6EJC5"/>
<proteinExistence type="predicted"/>
<gene>
    <name evidence="2" type="primary">LOC123058553</name>
</gene>
<dbReference type="PANTHER" id="PTHR33789:SF16">
    <property type="entry name" value="OS01G0724700 PROTEIN"/>
    <property type="match status" value="1"/>
</dbReference>
<dbReference type="Gramene" id="TraesCS3A02G285000.1">
    <property type="protein sequence ID" value="TraesCS3A02G285000.1.cds1"/>
    <property type="gene ID" value="TraesCS3A02G285000"/>
</dbReference>
<dbReference type="InterPro" id="IPR023393">
    <property type="entry name" value="START-like_dom_sf"/>
</dbReference>
<dbReference type="Gramene" id="TraesROB_scaffold_000650_01G000200.1">
    <property type="protein sequence ID" value="TraesROB_scaffold_000650_01G000200.1"/>
    <property type="gene ID" value="TraesROB_scaffold_000650_01G000200"/>
</dbReference>
<dbReference type="PANTHER" id="PTHR33789">
    <property type="entry name" value="LACHRYMATORY-FACTOR SYNTHASE"/>
    <property type="match status" value="1"/>
</dbReference>
<evidence type="ECO:0000313" key="2">
    <source>
        <dbReference type="EnsemblPlants" id="TraesCS3A02G285000.1.cds1"/>
    </source>
</evidence>
<dbReference type="SUPFAM" id="SSF55961">
    <property type="entry name" value="Bet v1-like"/>
    <property type="match status" value="1"/>
</dbReference>
<sequence length="178" mass="19150">MAPHGHGPDSETAAPEWRGTVRAAAAGPTPDQAWALLGDFCSLDKWVSLVQTCRRLEGDDGRPGCVRYCAGPVNMAAPGEAVGWSKERLLEVDAAGRSYSYEVVETNKGFGRYRATIGVEPDPAGCAVRWSFEADPVEGWTLEGFVGFLEKLAHGVAKRLEEEIMANVDGDPAALRVF</sequence>
<dbReference type="Gramene" id="TraesJUL3A03G01451770.1">
    <property type="protein sequence ID" value="TraesJUL3A03G01451770.1.CDS1"/>
    <property type="gene ID" value="TraesJUL3A03G01451770"/>
</dbReference>
<dbReference type="SMR" id="A0A3B6EJC5"/>
<dbReference type="Proteomes" id="UP000019116">
    <property type="component" value="Chromosome 3A"/>
</dbReference>
<dbReference type="Gramene" id="TraesCS3A03G0712700.1">
    <property type="protein sequence ID" value="TraesCS3A03G0712700.1.CDS1"/>
    <property type="gene ID" value="TraesCS3A03G0712700"/>
</dbReference>
<name>A0A3B6EJC5_WHEAT</name>
<dbReference type="InterPro" id="IPR053249">
    <property type="entry name" value="LFS"/>
</dbReference>
<dbReference type="Gramene" id="TraesJAG3A03G01448350.1">
    <property type="protein sequence ID" value="TraesJAG3A03G01448350.1.CDS1"/>
    <property type="gene ID" value="TraesJAG3A03G01448350"/>
</dbReference>
<reference evidence="2" key="2">
    <citation type="submission" date="2018-10" db="UniProtKB">
        <authorList>
            <consortium name="EnsemblPlants"/>
        </authorList>
    </citation>
    <scope>IDENTIFICATION</scope>
</reference>
<dbReference type="Gramene" id="TraesWEE_scaffold_010459_01G000400.1">
    <property type="protein sequence ID" value="TraesWEE_scaffold_010459_01G000400.1"/>
    <property type="gene ID" value="TraesWEE_scaffold_010459_01G000400"/>
</dbReference>
<dbReference type="GO" id="GO:0005634">
    <property type="term" value="C:nucleus"/>
    <property type="evidence" value="ECO:0007669"/>
    <property type="project" value="UniProtKB-SubCell"/>
</dbReference>
<dbReference type="Gramene" id="TraesCAD_scaffold_016609_01G000400.1">
    <property type="protein sequence ID" value="TraesCAD_scaffold_016609_01G000400.1"/>
    <property type="gene ID" value="TraesCAD_scaffold_016609_01G000400"/>
</dbReference>
<protein>
    <recommendedName>
        <fullName evidence="4">Lachrymatory-factor synthase</fullName>
    </recommendedName>
</protein>
<dbReference type="AlphaFoldDB" id="A0A3B6EJC5"/>
<dbReference type="OMA" id="ADKMEMN"/>
<evidence type="ECO:0000313" key="3">
    <source>
        <dbReference type="Proteomes" id="UP000019116"/>
    </source>
</evidence>
<dbReference type="Gramene" id="TraesRN3A0100731300.1">
    <property type="protein sequence ID" value="TraesRN3A0100731300.1"/>
    <property type="gene ID" value="TraesRN3A0100731300"/>
</dbReference>
<dbReference type="CDD" id="cd07821">
    <property type="entry name" value="PYR_PYL_RCAR_like"/>
    <property type="match status" value="1"/>
</dbReference>
<dbReference type="Gramene" id="TraesLDM3A03G01440290.1">
    <property type="protein sequence ID" value="TraesLDM3A03G01440290.1.CDS1"/>
    <property type="gene ID" value="TraesLDM3A03G01440290"/>
</dbReference>
<dbReference type="Gramene" id="TraesSTA3A03G01431180.1">
    <property type="protein sequence ID" value="TraesSTA3A03G01431180.1.CDS1"/>
    <property type="gene ID" value="TraesSTA3A03G01431180"/>
</dbReference>
<reference evidence="2" key="1">
    <citation type="submission" date="2018-08" db="EMBL/GenBank/DDBJ databases">
        <authorList>
            <person name="Rossello M."/>
        </authorList>
    </citation>
    <scope>NUCLEOTIDE SEQUENCE [LARGE SCALE GENOMIC DNA]</scope>
    <source>
        <strain evidence="2">cv. Chinese Spring</strain>
    </source>
</reference>
<keyword evidence="3" id="KW-1185">Reference proteome</keyword>
<dbReference type="Gramene" id="TraesNOR3A03G01460330.1">
    <property type="protein sequence ID" value="TraesNOR3A03G01460330.1.CDS1"/>
    <property type="gene ID" value="TraesNOR3A03G01460330"/>
</dbReference>
<dbReference type="GeneID" id="123058553"/>
<dbReference type="Pfam" id="PF10604">
    <property type="entry name" value="Polyketide_cyc2"/>
    <property type="match status" value="1"/>
</dbReference>
<organism evidence="2">
    <name type="scientific">Triticum aestivum</name>
    <name type="common">Wheat</name>
    <dbReference type="NCBI Taxonomy" id="4565"/>
    <lineage>
        <taxon>Eukaryota</taxon>
        <taxon>Viridiplantae</taxon>
        <taxon>Streptophyta</taxon>
        <taxon>Embryophyta</taxon>
        <taxon>Tracheophyta</taxon>
        <taxon>Spermatophyta</taxon>
        <taxon>Magnoliopsida</taxon>
        <taxon>Liliopsida</taxon>
        <taxon>Poales</taxon>
        <taxon>Poaceae</taxon>
        <taxon>BOP clade</taxon>
        <taxon>Pooideae</taxon>
        <taxon>Triticodae</taxon>
        <taxon>Triticeae</taxon>
        <taxon>Triticinae</taxon>
        <taxon>Triticum</taxon>
    </lineage>
</organism>
<dbReference type="InterPro" id="IPR019587">
    <property type="entry name" value="Polyketide_cyclase/dehydratase"/>
</dbReference>
<dbReference type="OrthoDB" id="1929286at2759"/>
<evidence type="ECO:0000256" key="1">
    <source>
        <dbReference type="ARBA" id="ARBA00004123"/>
    </source>
</evidence>
<dbReference type="Gramene" id="TraesLAC3A03G01383810.1">
    <property type="protein sequence ID" value="TraesLAC3A03G01383810.1.CDS1"/>
    <property type="gene ID" value="TraesLAC3A03G01383810"/>
</dbReference>
<dbReference type="EnsemblPlants" id="TraesCS3A02G285000.1">
    <property type="protein sequence ID" value="TraesCS3A02G285000.1.cds1"/>
    <property type="gene ID" value="TraesCS3A02G285000"/>
</dbReference>
<dbReference type="RefSeq" id="XP_044337199.1">
    <property type="nucleotide sequence ID" value="XM_044481264.1"/>
</dbReference>
<dbReference type="Gramene" id="TraesSYM3A03G01461960.1">
    <property type="protein sequence ID" value="TraesSYM3A03G01461960.1.CDS1"/>
    <property type="gene ID" value="TraesSYM3A03G01461960"/>
</dbReference>
<evidence type="ECO:0008006" key="4">
    <source>
        <dbReference type="Google" id="ProtNLM"/>
    </source>
</evidence>
<dbReference type="Gramene" id="TraesPARA_EIv1.0_0839640.1">
    <property type="protein sequence ID" value="TraesPARA_EIv1.0_0839640.1.CDS1"/>
    <property type="gene ID" value="TraesPARA_EIv1.0_0839640"/>
</dbReference>